<keyword evidence="5" id="KW-0411">Iron-sulfur</keyword>
<feature type="domain" description="4Fe-4S ferredoxin-type" evidence="6">
    <location>
        <begin position="30"/>
        <end position="59"/>
    </location>
</feature>
<dbReference type="InterPro" id="IPR000415">
    <property type="entry name" value="Nitroreductase-like"/>
</dbReference>
<feature type="domain" description="4Fe-4S ferredoxin-type" evidence="6">
    <location>
        <begin position="1"/>
        <end position="29"/>
    </location>
</feature>
<keyword evidence="8" id="KW-1185">Reference proteome</keyword>
<dbReference type="GO" id="GO:0051536">
    <property type="term" value="F:iron-sulfur cluster binding"/>
    <property type="evidence" value="ECO:0007669"/>
    <property type="project" value="UniProtKB-KW"/>
</dbReference>
<keyword evidence="3" id="KW-0560">Oxidoreductase</keyword>
<protein>
    <submittedName>
        <fullName evidence="7">Ferredoxin</fullName>
    </submittedName>
</protein>
<dbReference type="InterPro" id="IPR017900">
    <property type="entry name" value="4Fe4S_Fe_S_CS"/>
</dbReference>
<proteinExistence type="inferred from homology"/>
<dbReference type="AlphaFoldDB" id="A0A0U1KVI0"/>
<evidence type="ECO:0000256" key="3">
    <source>
        <dbReference type="ARBA" id="ARBA00023002"/>
    </source>
</evidence>
<evidence type="ECO:0000256" key="5">
    <source>
        <dbReference type="ARBA" id="ARBA00023014"/>
    </source>
</evidence>
<evidence type="ECO:0000256" key="2">
    <source>
        <dbReference type="ARBA" id="ARBA00022723"/>
    </source>
</evidence>
<organism evidence="7 8">
    <name type="scientific">Sporomusa ovata</name>
    <dbReference type="NCBI Taxonomy" id="2378"/>
    <lineage>
        <taxon>Bacteria</taxon>
        <taxon>Bacillati</taxon>
        <taxon>Bacillota</taxon>
        <taxon>Negativicutes</taxon>
        <taxon>Selenomonadales</taxon>
        <taxon>Sporomusaceae</taxon>
        <taxon>Sporomusa</taxon>
    </lineage>
</organism>
<evidence type="ECO:0000256" key="1">
    <source>
        <dbReference type="ARBA" id="ARBA00007118"/>
    </source>
</evidence>
<dbReference type="CDD" id="cd02143">
    <property type="entry name" value="nitroreductase_FeS-like"/>
    <property type="match status" value="1"/>
</dbReference>
<dbReference type="Gene3D" id="3.30.70.20">
    <property type="match status" value="1"/>
</dbReference>
<dbReference type="GO" id="GO:0016491">
    <property type="term" value="F:oxidoreductase activity"/>
    <property type="evidence" value="ECO:0007669"/>
    <property type="project" value="UniProtKB-KW"/>
</dbReference>
<dbReference type="PANTHER" id="PTHR43673:SF10">
    <property type="entry name" value="NADH DEHYDROGENASE_NAD(P)H NITROREDUCTASE XCC3605-RELATED"/>
    <property type="match status" value="1"/>
</dbReference>
<dbReference type="SUPFAM" id="SSF55469">
    <property type="entry name" value="FMN-dependent nitroreductase-like"/>
    <property type="match status" value="1"/>
</dbReference>
<gene>
    <name evidence="7" type="ORF">SpAn4DRAFT_1652</name>
</gene>
<dbReference type="PROSITE" id="PS51379">
    <property type="entry name" value="4FE4S_FER_2"/>
    <property type="match status" value="2"/>
</dbReference>
<evidence type="ECO:0000256" key="4">
    <source>
        <dbReference type="ARBA" id="ARBA00023004"/>
    </source>
</evidence>
<reference evidence="8" key="1">
    <citation type="submission" date="2015-03" db="EMBL/GenBank/DDBJ databases">
        <authorList>
            <person name="Nijsse Bart"/>
        </authorList>
    </citation>
    <scope>NUCLEOTIDE SEQUENCE [LARGE SCALE GENOMIC DNA]</scope>
</reference>
<dbReference type="Proteomes" id="UP000049855">
    <property type="component" value="Unassembled WGS sequence"/>
</dbReference>
<sequence>MLTVSTKCTKCGTCVEVCPAMGVIEMRQQGPELLLPEACVKCGHCVAVCPEGALDHPQVPLSKQVPVNDLPALDPAAAARFLRSRRSIRSYKQEAVPQELLLQLLDIARFAPSGCNSQGLSYLVVTKRELLAKLTEMTVQYLEEQIENNVDWVMPFKGSVDLYRNTRQDVILRDAPHLIVATAPQEHFLGRDNARHSLDYVELFAPTLGLGTCWAGLLEICGFTGYPEMYRLLDIGENMTIVGALMVGYPRYTYQRLVDRNPLEVTWR</sequence>
<evidence type="ECO:0000313" key="7">
    <source>
        <dbReference type="EMBL" id="CQR70674.1"/>
    </source>
</evidence>
<dbReference type="RefSeq" id="WP_021169399.1">
    <property type="nucleotide sequence ID" value="NZ_CTRP01000003.1"/>
</dbReference>
<dbReference type="EMBL" id="CTRP01000003">
    <property type="protein sequence ID" value="CQR70674.1"/>
    <property type="molecule type" value="Genomic_DNA"/>
</dbReference>
<dbReference type="Gene3D" id="3.40.109.10">
    <property type="entry name" value="NADH Oxidase"/>
    <property type="match status" value="1"/>
</dbReference>
<dbReference type="Pfam" id="PF00881">
    <property type="entry name" value="Nitroreductase"/>
    <property type="match status" value="1"/>
</dbReference>
<name>A0A0U1KVI0_9FIRM</name>
<dbReference type="GO" id="GO:0046872">
    <property type="term" value="F:metal ion binding"/>
    <property type="evidence" value="ECO:0007669"/>
    <property type="project" value="UniProtKB-KW"/>
</dbReference>
<evidence type="ECO:0000313" key="8">
    <source>
        <dbReference type="Proteomes" id="UP000049855"/>
    </source>
</evidence>
<comment type="similarity">
    <text evidence="1">Belongs to the nitroreductase family.</text>
</comment>
<dbReference type="Pfam" id="PF13187">
    <property type="entry name" value="Fer4_9"/>
    <property type="match status" value="1"/>
</dbReference>
<dbReference type="InterPro" id="IPR017896">
    <property type="entry name" value="4Fe4S_Fe-S-bd"/>
</dbReference>
<dbReference type="PROSITE" id="PS00198">
    <property type="entry name" value="4FE4S_FER_1"/>
    <property type="match status" value="2"/>
</dbReference>
<dbReference type="InterPro" id="IPR029479">
    <property type="entry name" value="Nitroreductase"/>
</dbReference>
<keyword evidence="2" id="KW-0479">Metal-binding</keyword>
<dbReference type="SUPFAM" id="SSF54862">
    <property type="entry name" value="4Fe-4S ferredoxins"/>
    <property type="match status" value="1"/>
</dbReference>
<dbReference type="PANTHER" id="PTHR43673">
    <property type="entry name" value="NAD(P)H NITROREDUCTASE YDGI-RELATED"/>
    <property type="match status" value="1"/>
</dbReference>
<keyword evidence="4" id="KW-0408">Iron</keyword>
<accession>A0A0U1KVI0</accession>
<evidence type="ECO:0000259" key="6">
    <source>
        <dbReference type="PROSITE" id="PS51379"/>
    </source>
</evidence>